<feature type="binding site" evidence="4">
    <location>
        <begin position="24"/>
        <end position="28"/>
    </location>
    <ligand>
        <name>GTP</name>
        <dbReference type="ChEBI" id="CHEBI:37565"/>
    </ligand>
</feature>
<dbReference type="PANTHER" id="PTHR30314:SF3">
    <property type="entry name" value="MITOCHONDRIAL DIVISION PROTEIN FSZA"/>
    <property type="match status" value="1"/>
</dbReference>
<feature type="binding site" evidence="4">
    <location>
        <position position="147"/>
    </location>
    <ligand>
        <name>GTP</name>
        <dbReference type="ChEBI" id="CHEBI:37565"/>
    </ligand>
</feature>
<protein>
    <recommendedName>
        <fullName evidence="4 5">Cell division protein FtsZ</fullName>
    </recommendedName>
</protein>
<dbReference type="InterPro" id="IPR036525">
    <property type="entry name" value="Tubulin/FtsZ_GTPase_sf"/>
</dbReference>
<dbReference type="SUPFAM" id="SSF52490">
    <property type="entry name" value="Tubulin nucleotide-binding domain-like"/>
    <property type="match status" value="1"/>
</dbReference>
<keyword evidence="4" id="KW-0131">Cell cycle</keyword>
<dbReference type="InterPro" id="IPR008280">
    <property type="entry name" value="Tub_FtsZ_C"/>
</dbReference>
<dbReference type="PROSITE" id="PS01134">
    <property type="entry name" value="FTSZ_1"/>
    <property type="match status" value="1"/>
</dbReference>
<comment type="subcellular location">
    <subcellularLocation>
        <location evidence="4">Cytoplasm</location>
    </subcellularLocation>
    <text evidence="4">Assembles at midcell at the inner surface of the cytoplasmic membrane.</text>
</comment>
<dbReference type="InterPro" id="IPR037103">
    <property type="entry name" value="Tubulin/FtsZ-like_C"/>
</dbReference>
<comment type="similarity">
    <text evidence="1 4">Belongs to the FtsZ family.</text>
</comment>
<dbReference type="FunFam" id="3.40.50.1440:FF:000001">
    <property type="entry name" value="Cell division protein FtsZ"/>
    <property type="match status" value="1"/>
</dbReference>
<dbReference type="Proteomes" id="UP000250169">
    <property type="component" value="Unassembled WGS sequence"/>
</dbReference>
<dbReference type="CDD" id="cd02201">
    <property type="entry name" value="FtsZ_type1"/>
    <property type="match status" value="1"/>
</dbReference>
<feature type="binding site" evidence="4">
    <location>
        <position position="143"/>
    </location>
    <ligand>
        <name>GTP</name>
        <dbReference type="ChEBI" id="CHEBI:37565"/>
    </ligand>
</feature>
<feature type="domain" description="Tubulin/FtsZ 2-layer sandwich" evidence="8">
    <location>
        <begin position="210"/>
        <end position="330"/>
    </location>
</feature>
<dbReference type="InterPro" id="IPR045061">
    <property type="entry name" value="FtsZ/CetZ"/>
</dbReference>
<dbReference type="GO" id="GO:0005737">
    <property type="term" value="C:cytoplasm"/>
    <property type="evidence" value="ECO:0007669"/>
    <property type="project" value="UniProtKB-SubCell"/>
</dbReference>
<dbReference type="SUPFAM" id="SSF55307">
    <property type="entry name" value="Tubulin C-terminal domain-like"/>
    <property type="match status" value="1"/>
</dbReference>
<keyword evidence="4" id="KW-0963">Cytoplasm</keyword>
<evidence type="ECO:0000256" key="4">
    <source>
        <dbReference type="HAMAP-Rule" id="MF_00909"/>
    </source>
</evidence>
<accession>A0A2X2UWG7</accession>
<dbReference type="InterPro" id="IPR020805">
    <property type="entry name" value="Cell_div_FtsZ_CS"/>
</dbReference>
<comment type="function">
    <text evidence="4">Essential cell division protein that forms a contractile ring structure (Z ring) at the future cell division site. The regulation of the ring assembly controls the timing and the location of cell division. One of the functions of the FtsZ ring is to recruit other cell division proteins to the septum to produce a new cell wall between the dividing cells. Binds GTP and shows GTPase activity.</text>
</comment>
<dbReference type="GO" id="GO:0003924">
    <property type="term" value="F:GTPase activity"/>
    <property type="evidence" value="ECO:0007669"/>
    <property type="project" value="UniProtKB-UniRule"/>
</dbReference>
<dbReference type="AlphaFoldDB" id="A0A2X2UWG7"/>
<evidence type="ECO:0000259" key="7">
    <source>
        <dbReference type="SMART" id="SM00864"/>
    </source>
</evidence>
<keyword evidence="4 9" id="KW-0132">Cell division</keyword>
<evidence type="ECO:0000256" key="5">
    <source>
        <dbReference type="NCBIfam" id="TIGR00065"/>
    </source>
</evidence>
<feature type="domain" description="Tubulin/FtsZ GTPase" evidence="7">
    <location>
        <begin position="16"/>
        <end position="208"/>
    </location>
</feature>
<proteinExistence type="inferred from homology"/>
<dbReference type="RefSeq" id="WP_111972533.1">
    <property type="nucleotide sequence ID" value="NZ_UAVS01000005.1"/>
</dbReference>
<evidence type="ECO:0000313" key="10">
    <source>
        <dbReference type="Proteomes" id="UP000250169"/>
    </source>
</evidence>
<organism evidence="9 10">
    <name type="scientific">Capnocytophaga ochracea</name>
    <dbReference type="NCBI Taxonomy" id="1018"/>
    <lineage>
        <taxon>Bacteria</taxon>
        <taxon>Pseudomonadati</taxon>
        <taxon>Bacteroidota</taxon>
        <taxon>Flavobacteriia</taxon>
        <taxon>Flavobacteriales</taxon>
        <taxon>Flavobacteriaceae</taxon>
        <taxon>Capnocytophaga</taxon>
    </lineage>
</organism>
<evidence type="ECO:0000256" key="1">
    <source>
        <dbReference type="ARBA" id="ARBA00009690"/>
    </source>
</evidence>
<dbReference type="InterPro" id="IPR000158">
    <property type="entry name" value="Cell_div_FtsZ"/>
</dbReference>
<dbReference type="GO" id="GO:0000917">
    <property type="term" value="P:division septum assembly"/>
    <property type="evidence" value="ECO:0007669"/>
    <property type="project" value="UniProtKB-KW"/>
</dbReference>
<dbReference type="EMBL" id="UAVS01000005">
    <property type="protein sequence ID" value="SQA93759.1"/>
    <property type="molecule type" value="Genomic_DNA"/>
</dbReference>
<dbReference type="NCBIfam" id="TIGR00065">
    <property type="entry name" value="ftsZ"/>
    <property type="match status" value="1"/>
</dbReference>
<feature type="compositionally biased region" description="Polar residues" evidence="6">
    <location>
        <begin position="583"/>
        <end position="594"/>
    </location>
</feature>
<sequence>MNSDIQFDLPKNISNYIKVIGVGGGGCNAVNFMHNEGIKGVDYVVCNTDAQALENSPIPNKIQLGVTLTEGLGAGANPDIGEKAALESIEDIQRTLEGNTQMVFITAGMGGGTGTGAVPVIAKQAKDMGILTVAIVTTPFNYEGLKRSRQAQAGIKKLRECVDSLIVINNNKINEIYGDLSIKESYGKANEILLKGAKGMAEVISKHYLVNIDLRDARTVLENGGTAIMGSASAEGDNRAYEAVAAALNSPLLNDNKIAGAKNALLLITYGKKEATQREVTEISSFIQEQAGDNMADLIYGIGEDESLGEAISVIVIATGFDADQQQEIVNAETKKVIHILEENQTATRDLTEPKGTVVNAISSSYPISSISEIKKESSLSDLFNIWVDCEIVTAVNDEFVIVDKSIPKKNSFQTIEKKAEVQTQQSTTSVKHEEPEKEAPIIHQLSEDIHKEAPQVERRKNPPVVNQEGEIRYTLEDYTELERTFIEAKPTSFTEDKNSNEFILYKKEEDSKSKTSTSSGQLDMFAEEEDIESSLNPIDSRISDVMKRSRSNRLQDYNYKFGSNNQSRTSMGKDSAGEMQIRKNNSYLHDNVD</sequence>
<dbReference type="GO" id="GO:0051258">
    <property type="term" value="P:protein polymerization"/>
    <property type="evidence" value="ECO:0007669"/>
    <property type="project" value="UniProtKB-UniRule"/>
</dbReference>
<reference evidence="9 10" key="1">
    <citation type="submission" date="2018-06" db="EMBL/GenBank/DDBJ databases">
        <authorList>
            <consortium name="Pathogen Informatics"/>
            <person name="Doyle S."/>
        </authorList>
    </citation>
    <scope>NUCLEOTIDE SEQUENCE [LARGE SCALE GENOMIC DNA]</scope>
    <source>
        <strain evidence="9 10">NCTC11545</strain>
    </source>
</reference>
<dbReference type="GO" id="GO:0032153">
    <property type="term" value="C:cell division site"/>
    <property type="evidence" value="ECO:0007669"/>
    <property type="project" value="UniProtKB-UniRule"/>
</dbReference>
<evidence type="ECO:0000313" key="9">
    <source>
        <dbReference type="EMBL" id="SQA93759.1"/>
    </source>
</evidence>
<dbReference type="SMART" id="SM00864">
    <property type="entry name" value="Tubulin"/>
    <property type="match status" value="1"/>
</dbReference>
<keyword evidence="3 4" id="KW-0342">GTP-binding</keyword>
<evidence type="ECO:0000256" key="6">
    <source>
        <dbReference type="SAM" id="MobiDB-lite"/>
    </source>
</evidence>
<gene>
    <name evidence="4 9" type="primary">ftsZ</name>
    <name evidence="9" type="ORF">NCTC11545_01136</name>
</gene>
<keyword evidence="2 4" id="KW-0547">Nucleotide-binding</keyword>
<dbReference type="SMART" id="SM00865">
    <property type="entry name" value="Tubulin_C"/>
    <property type="match status" value="1"/>
</dbReference>
<evidence type="ECO:0000256" key="2">
    <source>
        <dbReference type="ARBA" id="ARBA00022741"/>
    </source>
</evidence>
<comment type="subunit">
    <text evidence="4">Homodimer. Polymerizes to form a dynamic ring structure in a strictly GTP-dependent manner. Interacts directly with several other division proteins.</text>
</comment>
<dbReference type="Gene3D" id="3.40.50.1440">
    <property type="entry name" value="Tubulin/FtsZ, GTPase domain"/>
    <property type="match status" value="1"/>
</dbReference>
<keyword evidence="4" id="KW-0717">Septation</keyword>
<name>A0A2X2UWG7_CAPOC</name>
<dbReference type="InterPro" id="IPR003008">
    <property type="entry name" value="Tubulin_FtsZ_GTPase"/>
</dbReference>
<feature type="binding site" evidence="4">
    <location>
        <begin position="112"/>
        <end position="114"/>
    </location>
    <ligand>
        <name>GTP</name>
        <dbReference type="ChEBI" id="CHEBI:37565"/>
    </ligand>
</feature>
<dbReference type="PRINTS" id="PR00423">
    <property type="entry name" value="CELLDVISFTSZ"/>
</dbReference>
<dbReference type="Pfam" id="PF12327">
    <property type="entry name" value="FtsZ_C"/>
    <property type="match status" value="1"/>
</dbReference>
<dbReference type="GO" id="GO:0043093">
    <property type="term" value="P:FtsZ-dependent cytokinesis"/>
    <property type="evidence" value="ECO:0007669"/>
    <property type="project" value="UniProtKB-UniRule"/>
</dbReference>
<dbReference type="PANTHER" id="PTHR30314">
    <property type="entry name" value="CELL DIVISION PROTEIN FTSZ-RELATED"/>
    <property type="match status" value="1"/>
</dbReference>
<dbReference type="HAMAP" id="MF_00909">
    <property type="entry name" value="FtsZ"/>
    <property type="match status" value="1"/>
</dbReference>
<dbReference type="InterPro" id="IPR018316">
    <property type="entry name" value="Tubulin/FtsZ_2-layer-sand-dom"/>
</dbReference>
<dbReference type="Pfam" id="PF00091">
    <property type="entry name" value="Tubulin"/>
    <property type="match status" value="1"/>
</dbReference>
<feature type="binding site" evidence="4">
    <location>
        <position position="190"/>
    </location>
    <ligand>
        <name>GTP</name>
        <dbReference type="ChEBI" id="CHEBI:37565"/>
    </ligand>
</feature>
<feature type="region of interest" description="Disordered" evidence="6">
    <location>
        <begin position="559"/>
        <end position="594"/>
    </location>
</feature>
<evidence type="ECO:0000256" key="3">
    <source>
        <dbReference type="ARBA" id="ARBA00023134"/>
    </source>
</evidence>
<dbReference type="GO" id="GO:0005525">
    <property type="term" value="F:GTP binding"/>
    <property type="evidence" value="ECO:0007669"/>
    <property type="project" value="UniProtKB-UniRule"/>
</dbReference>
<dbReference type="Gene3D" id="3.30.1330.20">
    <property type="entry name" value="Tubulin/FtsZ, C-terminal domain"/>
    <property type="match status" value="1"/>
</dbReference>
<evidence type="ECO:0000259" key="8">
    <source>
        <dbReference type="SMART" id="SM00865"/>
    </source>
</evidence>
<dbReference type="InterPro" id="IPR024757">
    <property type="entry name" value="FtsZ_C"/>
</dbReference>
<feature type="compositionally biased region" description="Polar residues" evidence="6">
    <location>
        <begin position="562"/>
        <end position="573"/>
    </location>
</feature>